<organism evidence="2 3">
    <name type="scientific">Novimethylophilus kurashikiensis</name>
    <dbReference type="NCBI Taxonomy" id="1825523"/>
    <lineage>
        <taxon>Bacteria</taxon>
        <taxon>Pseudomonadati</taxon>
        <taxon>Pseudomonadota</taxon>
        <taxon>Betaproteobacteria</taxon>
        <taxon>Nitrosomonadales</taxon>
        <taxon>Methylophilaceae</taxon>
        <taxon>Novimethylophilus</taxon>
    </lineage>
</organism>
<reference evidence="2 3" key="1">
    <citation type="journal article" date="2018" name="Environ. Microbiol.">
        <title>Isolation and genomic characterization of Novimethylophilus kurashikiensis gen. nov. sp. nov., a new lanthanide-dependent methylotrophic species of Methylophilaceae.</title>
        <authorList>
            <person name="Lv H."/>
            <person name="Sahin N."/>
            <person name="Tani A."/>
        </authorList>
    </citation>
    <scope>NUCLEOTIDE SEQUENCE [LARGE SCALE GENOMIC DNA]</scope>
    <source>
        <strain evidence="2 3">La2-4</strain>
    </source>
</reference>
<sequence>MSPAANSPASPAHPAPHRDKVGGGALAFGLLAAPAAWGVNELAQYYLASRLCLMKSSVGAAALSRADHPGFIAIALATFLITLWGVWMAAGCWQRSRNEHLGEGHHLIERGEGRTRFLAMTGLITSAGFAIAFLFMFAQLFMAPLCGKLG</sequence>
<dbReference type="AlphaFoldDB" id="A0A2R5F830"/>
<evidence type="ECO:0000256" key="1">
    <source>
        <dbReference type="SAM" id="Phobius"/>
    </source>
</evidence>
<keyword evidence="1" id="KW-1133">Transmembrane helix</keyword>
<feature type="transmembrane region" description="Helical" evidence="1">
    <location>
        <begin position="21"/>
        <end position="39"/>
    </location>
</feature>
<keyword evidence="1" id="KW-0812">Transmembrane</keyword>
<comment type="caution">
    <text evidence="2">The sequence shown here is derived from an EMBL/GenBank/DDBJ whole genome shotgun (WGS) entry which is preliminary data.</text>
</comment>
<dbReference type="OrthoDB" id="5572070at2"/>
<keyword evidence="3" id="KW-1185">Reference proteome</keyword>
<dbReference type="EMBL" id="BDOQ01000002">
    <property type="protein sequence ID" value="GBG12831.1"/>
    <property type="molecule type" value="Genomic_DNA"/>
</dbReference>
<evidence type="ECO:0000313" key="3">
    <source>
        <dbReference type="Proteomes" id="UP000245081"/>
    </source>
</evidence>
<proteinExistence type="predicted"/>
<accession>A0A2R5F830</accession>
<protein>
    <submittedName>
        <fullName evidence="2">Thiosulfate transporter subunit</fullName>
    </submittedName>
</protein>
<keyword evidence="1" id="KW-0472">Membrane</keyword>
<feature type="transmembrane region" description="Helical" evidence="1">
    <location>
        <begin position="71"/>
        <end position="90"/>
    </location>
</feature>
<dbReference type="RefSeq" id="WP_109014060.1">
    <property type="nucleotide sequence ID" value="NZ_BDOQ01000002.1"/>
</dbReference>
<gene>
    <name evidence="2" type="ORF">NMK_0366</name>
</gene>
<feature type="transmembrane region" description="Helical" evidence="1">
    <location>
        <begin position="117"/>
        <end position="142"/>
    </location>
</feature>
<evidence type="ECO:0000313" key="2">
    <source>
        <dbReference type="EMBL" id="GBG12831.1"/>
    </source>
</evidence>
<dbReference type="Proteomes" id="UP000245081">
    <property type="component" value="Unassembled WGS sequence"/>
</dbReference>
<name>A0A2R5F830_9PROT</name>